<feature type="region of interest" description="Disordered" evidence="6">
    <location>
        <begin position="153"/>
        <end position="397"/>
    </location>
</feature>
<feature type="compositionally biased region" description="Polar residues" evidence="6">
    <location>
        <begin position="184"/>
        <end position="195"/>
    </location>
</feature>
<dbReference type="GO" id="GO:0000381">
    <property type="term" value="P:regulation of alternative mRNA splicing, via spliceosome"/>
    <property type="evidence" value="ECO:0007669"/>
    <property type="project" value="InterPro"/>
</dbReference>
<evidence type="ECO:0000313" key="8">
    <source>
        <dbReference type="Proteomes" id="UP000054097"/>
    </source>
</evidence>
<evidence type="ECO:0000256" key="5">
    <source>
        <dbReference type="ARBA" id="ARBA00023242"/>
    </source>
</evidence>
<keyword evidence="5" id="KW-0539">Nucleus</keyword>
<reference evidence="8" key="2">
    <citation type="submission" date="2015-01" db="EMBL/GenBank/DDBJ databases">
        <title>Evolutionary Origins and Diversification of the Mycorrhizal Mutualists.</title>
        <authorList>
            <consortium name="DOE Joint Genome Institute"/>
            <consortium name="Mycorrhizal Genomics Consortium"/>
            <person name="Kohler A."/>
            <person name="Kuo A."/>
            <person name="Nagy L.G."/>
            <person name="Floudas D."/>
            <person name="Copeland A."/>
            <person name="Barry K.W."/>
            <person name="Cichocki N."/>
            <person name="Veneault-Fourrey C."/>
            <person name="LaButti K."/>
            <person name="Lindquist E.A."/>
            <person name="Lipzen A."/>
            <person name="Lundell T."/>
            <person name="Morin E."/>
            <person name="Murat C."/>
            <person name="Riley R."/>
            <person name="Ohm R."/>
            <person name="Sun H."/>
            <person name="Tunlid A."/>
            <person name="Henrissat B."/>
            <person name="Grigoriev I.V."/>
            <person name="Hibbett D.S."/>
            <person name="Martin F."/>
        </authorList>
    </citation>
    <scope>NUCLEOTIDE SEQUENCE [LARGE SCALE GENOMIC DNA]</scope>
    <source>
        <strain evidence="8">MAFF 305830</strain>
    </source>
</reference>
<protein>
    <submittedName>
        <fullName evidence="7">Uncharacterized protein</fullName>
    </submittedName>
</protein>
<dbReference type="HOGENOM" id="CLU_041315_0_0_1"/>
<dbReference type="Pfam" id="PF17098">
    <property type="entry name" value="Wtap"/>
    <property type="match status" value="1"/>
</dbReference>
<dbReference type="EMBL" id="KN824313">
    <property type="protein sequence ID" value="KIM25553.1"/>
    <property type="molecule type" value="Genomic_DNA"/>
</dbReference>
<comment type="subcellular location">
    <subcellularLocation>
        <location evidence="1">Nucleus</location>
    </subcellularLocation>
</comment>
<name>A0A0C2WGM7_SERVB</name>
<evidence type="ECO:0000256" key="2">
    <source>
        <dbReference type="ARBA" id="ARBA00010313"/>
    </source>
</evidence>
<accession>A0A0C2WGM7</accession>
<keyword evidence="4" id="KW-0508">mRNA splicing</keyword>
<dbReference type="STRING" id="933852.A0A0C2WGM7"/>
<dbReference type="GO" id="GO:0005634">
    <property type="term" value="C:nucleus"/>
    <property type="evidence" value="ECO:0007669"/>
    <property type="project" value="UniProtKB-SubCell"/>
</dbReference>
<sequence>MDPTLPSLRELELEQLLREREQQLSDITSELVILRKQLSESPSHGQSDELPVSAAAMAVLMPHLVNERNALVGTGSSSAPPNPALVAALRQRATMLQEENDELYNVLRRAETGRLDEEVKGLRVLVGRLERALRESNSKAKYFAEEMEKTTEILARKTSRSTSRMDDPISTPPYPAKNNRHPSPHNSTVSNSVSKPAQPPTGPRHKKPRTHASPVPQPISAPNNTRHDSNSTIRQENFHEKGRQAQRERERERDRGGHGTEQRPERGGDRDWDRKTQVSAQQQQNRNTPMEVDRRERERERDRDRDRDRERDHGSSRERASASERARTDGETNGGLQIRGSARHRGAGGDGPTSQGQGRGRSPRRGPAATQSGNGRANGLPNRPDNGYRGLAERMGL</sequence>
<feature type="compositionally biased region" description="Basic and acidic residues" evidence="6">
    <location>
        <begin position="236"/>
        <end position="276"/>
    </location>
</feature>
<dbReference type="OrthoDB" id="3363802at2759"/>
<keyword evidence="8" id="KW-1185">Reference proteome</keyword>
<dbReference type="AlphaFoldDB" id="A0A0C2WGM7"/>
<evidence type="ECO:0000313" key="7">
    <source>
        <dbReference type="EMBL" id="KIM25553.1"/>
    </source>
</evidence>
<evidence type="ECO:0000256" key="6">
    <source>
        <dbReference type="SAM" id="MobiDB-lite"/>
    </source>
</evidence>
<dbReference type="Proteomes" id="UP000054097">
    <property type="component" value="Unassembled WGS sequence"/>
</dbReference>
<feature type="compositionally biased region" description="Basic and acidic residues" evidence="6">
    <location>
        <begin position="291"/>
        <end position="330"/>
    </location>
</feature>
<evidence type="ECO:0000256" key="3">
    <source>
        <dbReference type="ARBA" id="ARBA00022664"/>
    </source>
</evidence>
<keyword evidence="3" id="KW-0507">mRNA processing</keyword>
<dbReference type="GO" id="GO:0006397">
    <property type="term" value="P:mRNA processing"/>
    <property type="evidence" value="ECO:0007669"/>
    <property type="project" value="UniProtKB-KW"/>
</dbReference>
<comment type="similarity">
    <text evidence="2">Belongs to the fl(2)d family.</text>
</comment>
<dbReference type="GO" id="GO:0008380">
    <property type="term" value="P:RNA splicing"/>
    <property type="evidence" value="ECO:0007669"/>
    <property type="project" value="UniProtKB-KW"/>
</dbReference>
<evidence type="ECO:0000256" key="4">
    <source>
        <dbReference type="ARBA" id="ARBA00023187"/>
    </source>
</evidence>
<reference evidence="7 8" key="1">
    <citation type="submission" date="2014-04" db="EMBL/GenBank/DDBJ databases">
        <authorList>
            <consortium name="DOE Joint Genome Institute"/>
            <person name="Kuo A."/>
            <person name="Zuccaro A."/>
            <person name="Kohler A."/>
            <person name="Nagy L.G."/>
            <person name="Floudas D."/>
            <person name="Copeland A."/>
            <person name="Barry K.W."/>
            <person name="Cichocki N."/>
            <person name="Veneault-Fourrey C."/>
            <person name="LaButti K."/>
            <person name="Lindquist E.A."/>
            <person name="Lipzen A."/>
            <person name="Lundell T."/>
            <person name="Morin E."/>
            <person name="Murat C."/>
            <person name="Sun H."/>
            <person name="Tunlid A."/>
            <person name="Henrissat B."/>
            <person name="Grigoriev I.V."/>
            <person name="Hibbett D.S."/>
            <person name="Martin F."/>
            <person name="Nordberg H.P."/>
            <person name="Cantor M.N."/>
            <person name="Hua S.X."/>
        </authorList>
    </citation>
    <scope>NUCLEOTIDE SEQUENCE [LARGE SCALE GENOMIC DNA]</scope>
    <source>
        <strain evidence="7 8">MAFF 305830</strain>
    </source>
</reference>
<evidence type="ECO:0000256" key="1">
    <source>
        <dbReference type="ARBA" id="ARBA00004123"/>
    </source>
</evidence>
<feature type="compositionally biased region" description="Polar residues" evidence="6">
    <location>
        <begin position="277"/>
        <end position="288"/>
    </location>
</feature>
<feature type="compositionally biased region" description="Polar residues" evidence="6">
    <location>
        <begin position="220"/>
        <end position="235"/>
    </location>
</feature>
<gene>
    <name evidence="7" type="ORF">M408DRAFT_331109</name>
</gene>
<dbReference type="GO" id="GO:0016556">
    <property type="term" value="P:mRNA modification"/>
    <property type="evidence" value="ECO:0007669"/>
    <property type="project" value="InterPro"/>
</dbReference>
<proteinExistence type="inferred from homology"/>
<dbReference type="InterPro" id="IPR033757">
    <property type="entry name" value="WTAP"/>
</dbReference>
<organism evidence="7 8">
    <name type="scientific">Serendipita vermifera MAFF 305830</name>
    <dbReference type="NCBI Taxonomy" id="933852"/>
    <lineage>
        <taxon>Eukaryota</taxon>
        <taxon>Fungi</taxon>
        <taxon>Dikarya</taxon>
        <taxon>Basidiomycota</taxon>
        <taxon>Agaricomycotina</taxon>
        <taxon>Agaricomycetes</taxon>
        <taxon>Sebacinales</taxon>
        <taxon>Serendipitaceae</taxon>
        <taxon>Serendipita</taxon>
    </lineage>
</organism>